<name>A0A1N7NZQ6_9BACL</name>
<dbReference type="RefSeq" id="WP_076348327.1">
    <property type="nucleotide sequence ID" value="NZ_FTOO01000010.1"/>
</dbReference>
<organism evidence="4 5">
    <name type="scientific">Alicyclobacillus vulcanalis</name>
    <dbReference type="NCBI Taxonomy" id="252246"/>
    <lineage>
        <taxon>Bacteria</taxon>
        <taxon>Bacillati</taxon>
        <taxon>Bacillota</taxon>
        <taxon>Bacilli</taxon>
        <taxon>Bacillales</taxon>
        <taxon>Alicyclobacillaceae</taxon>
        <taxon>Alicyclobacillus</taxon>
    </lineage>
</organism>
<protein>
    <submittedName>
        <fullName evidence="4">Exopolysaccharide biosynthesis protein</fullName>
    </submittedName>
</protein>
<keyword evidence="2" id="KW-0812">Transmembrane</keyword>
<evidence type="ECO:0000256" key="1">
    <source>
        <dbReference type="SAM" id="MobiDB-lite"/>
    </source>
</evidence>
<dbReference type="PANTHER" id="PTHR40446">
    <property type="entry name" value="N-ACETYLGLUCOSAMINE-1-PHOSPHODIESTER ALPHA-N-ACETYLGLUCOSAMINIDASE"/>
    <property type="match status" value="1"/>
</dbReference>
<evidence type="ECO:0000313" key="4">
    <source>
        <dbReference type="EMBL" id="SIT03768.1"/>
    </source>
</evidence>
<evidence type="ECO:0000313" key="5">
    <source>
        <dbReference type="Proteomes" id="UP000186156"/>
    </source>
</evidence>
<gene>
    <name evidence="4" type="ORF">SAMN05421799_110104</name>
</gene>
<dbReference type="InterPro" id="IPR018711">
    <property type="entry name" value="NAGPA"/>
</dbReference>
<reference evidence="5" key="1">
    <citation type="submission" date="2017-01" db="EMBL/GenBank/DDBJ databases">
        <authorList>
            <person name="Varghese N."/>
            <person name="Submissions S."/>
        </authorList>
    </citation>
    <scope>NUCLEOTIDE SEQUENCE [LARGE SCALE GENOMIC DNA]</scope>
    <source>
        <strain evidence="5">DSM 16176</strain>
    </source>
</reference>
<dbReference type="Proteomes" id="UP000186156">
    <property type="component" value="Unassembled WGS sequence"/>
</dbReference>
<dbReference type="PANTHER" id="PTHR40446:SF2">
    <property type="entry name" value="N-ACETYLGLUCOSAMINE-1-PHOSPHODIESTER ALPHA-N-ACETYLGLUCOSAMINIDASE"/>
    <property type="match status" value="1"/>
</dbReference>
<keyword evidence="2" id="KW-0472">Membrane</keyword>
<dbReference type="Pfam" id="PF09992">
    <property type="entry name" value="NAGPA"/>
    <property type="match status" value="1"/>
</dbReference>
<dbReference type="OrthoDB" id="9816453at2"/>
<dbReference type="EMBL" id="FTOO01000010">
    <property type="protein sequence ID" value="SIT03768.1"/>
    <property type="molecule type" value="Genomic_DNA"/>
</dbReference>
<evidence type="ECO:0000256" key="2">
    <source>
        <dbReference type="SAM" id="Phobius"/>
    </source>
</evidence>
<keyword evidence="2" id="KW-1133">Transmembrane helix</keyword>
<dbReference type="STRING" id="252246.SAMN05421799_110104"/>
<keyword evidence="5" id="KW-1185">Reference proteome</keyword>
<evidence type="ECO:0000259" key="3">
    <source>
        <dbReference type="Pfam" id="PF09992"/>
    </source>
</evidence>
<accession>A0A1N7NZQ6</accession>
<feature type="region of interest" description="Disordered" evidence="1">
    <location>
        <begin position="1"/>
        <end position="21"/>
    </location>
</feature>
<proteinExistence type="predicted"/>
<feature type="domain" description="Phosphodiester glycosidase" evidence="3">
    <location>
        <begin position="165"/>
        <end position="345"/>
    </location>
</feature>
<feature type="transmembrane region" description="Helical" evidence="2">
    <location>
        <begin position="30"/>
        <end position="50"/>
    </location>
</feature>
<sequence>MDERRPTRTRRENSRNAKADARKPRRGLRALLYVAFTLVFGYVSTVLWIFEGPFTNLKKYIIESVDQTRHAYLLRPMSLYLVSEATIKKYALPDNLSGPTIPIQDIQRRDFSHINDPTVQMITLREPTFNAYVLLVKDPKRIRVVATKYLHVRGETVMQMVQDAGAIAGINAGGFVDTNWQGTGAYPQGITITDGRLVSMTGSPSQPQPVIAFTKEGQMIAGTYSLNQLRSLDVWQCVGFGPVLVENGKPTVSAENYAVNPRTAIGQTKDGTVILLVTDGRYATGPNDVGASFADVARIMLQFHADIAANLDGGSSATFVYKGRMWNRPVDILGARAVATSIVVMPEGGGKRG</sequence>
<dbReference type="AlphaFoldDB" id="A0A1N7NZQ6"/>